<dbReference type="AlphaFoldDB" id="A0A4Y9ZLD2"/>
<keyword evidence="3" id="KW-1185">Reference proteome</keyword>
<comment type="caution">
    <text evidence="2">The sequence shown here is derived from an EMBL/GenBank/DDBJ whole genome shotgun (WGS) entry which is preliminary data.</text>
</comment>
<feature type="compositionally biased region" description="Acidic residues" evidence="1">
    <location>
        <begin position="120"/>
        <end position="132"/>
    </location>
</feature>
<evidence type="ECO:0000313" key="2">
    <source>
        <dbReference type="EMBL" id="TFY75070.1"/>
    </source>
</evidence>
<gene>
    <name evidence="2" type="ORF">EWM64_g8942</name>
</gene>
<accession>A0A4Y9ZLD2</accession>
<evidence type="ECO:0000256" key="1">
    <source>
        <dbReference type="SAM" id="MobiDB-lite"/>
    </source>
</evidence>
<protein>
    <submittedName>
        <fullName evidence="2">Uncharacterized protein</fullName>
    </submittedName>
</protein>
<dbReference type="EMBL" id="SFCI01001734">
    <property type="protein sequence ID" value="TFY75070.1"/>
    <property type="molecule type" value="Genomic_DNA"/>
</dbReference>
<reference evidence="2 3" key="1">
    <citation type="submission" date="2019-02" db="EMBL/GenBank/DDBJ databases">
        <title>Genome sequencing of the rare red list fungi Hericium alpestre (H. flagellum).</title>
        <authorList>
            <person name="Buettner E."/>
            <person name="Kellner H."/>
        </authorList>
    </citation>
    <scope>NUCLEOTIDE SEQUENCE [LARGE SCALE GENOMIC DNA]</scope>
    <source>
        <strain evidence="2 3">DSM 108284</strain>
    </source>
</reference>
<proteinExistence type="predicted"/>
<evidence type="ECO:0000313" key="3">
    <source>
        <dbReference type="Proteomes" id="UP000298061"/>
    </source>
</evidence>
<organism evidence="2 3">
    <name type="scientific">Hericium alpestre</name>
    <dbReference type="NCBI Taxonomy" id="135208"/>
    <lineage>
        <taxon>Eukaryota</taxon>
        <taxon>Fungi</taxon>
        <taxon>Dikarya</taxon>
        <taxon>Basidiomycota</taxon>
        <taxon>Agaricomycotina</taxon>
        <taxon>Agaricomycetes</taxon>
        <taxon>Russulales</taxon>
        <taxon>Hericiaceae</taxon>
        <taxon>Hericium</taxon>
    </lineage>
</organism>
<feature type="region of interest" description="Disordered" evidence="1">
    <location>
        <begin position="70"/>
        <end position="148"/>
    </location>
</feature>
<sequence length="148" mass="16527">MDAASFGFLDPDDVIREAHLIPAFVHGQTEQEWDFYYVNIFADRDIFMRYAGIGVGHSYHIELPADELRASDGDDNAIDNAAEGESTPPINEDEVEIETDLDDDDKSSVNGEDGERHEDVDIEEEEYLGPEDGEGKLDIVDQEGYGDL</sequence>
<dbReference type="Proteomes" id="UP000298061">
    <property type="component" value="Unassembled WGS sequence"/>
</dbReference>
<dbReference type="OrthoDB" id="3267098at2759"/>
<dbReference type="STRING" id="135208.A0A4Y9ZLD2"/>
<name>A0A4Y9ZLD2_9AGAM</name>
<feature type="compositionally biased region" description="Acidic residues" evidence="1">
    <location>
        <begin position="91"/>
        <end position="105"/>
    </location>
</feature>